<keyword evidence="1" id="KW-0472">Membrane</keyword>
<feature type="domain" description="DUF7144" evidence="2">
    <location>
        <begin position="24"/>
        <end position="135"/>
    </location>
</feature>
<proteinExistence type="predicted"/>
<organism evidence="3 4">
    <name type="scientific">Micromonospora zhanjiangensis</name>
    <dbReference type="NCBI Taxonomy" id="1522057"/>
    <lineage>
        <taxon>Bacteria</taxon>
        <taxon>Bacillati</taxon>
        <taxon>Actinomycetota</taxon>
        <taxon>Actinomycetes</taxon>
        <taxon>Micromonosporales</taxon>
        <taxon>Micromonosporaceae</taxon>
        <taxon>Micromonospora</taxon>
    </lineage>
</organism>
<dbReference type="EMBL" id="JBHSBN010000006">
    <property type="protein sequence ID" value="MFC4106464.1"/>
    <property type="molecule type" value="Genomic_DNA"/>
</dbReference>
<evidence type="ECO:0000313" key="4">
    <source>
        <dbReference type="Proteomes" id="UP001595868"/>
    </source>
</evidence>
<keyword evidence="1" id="KW-1133">Transmembrane helix</keyword>
<dbReference type="Pfam" id="PF23636">
    <property type="entry name" value="DUF7144"/>
    <property type="match status" value="1"/>
</dbReference>
<feature type="transmembrane region" description="Helical" evidence="1">
    <location>
        <begin position="116"/>
        <end position="133"/>
    </location>
</feature>
<gene>
    <name evidence="3" type="ORF">ACFOX0_11015</name>
</gene>
<comment type="caution">
    <text evidence="3">The sequence shown here is derived from an EMBL/GenBank/DDBJ whole genome shotgun (WGS) entry which is preliminary data.</text>
</comment>
<evidence type="ECO:0000313" key="3">
    <source>
        <dbReference type="EMBL" id="MFC4106464.1"/>
    </source>
</evidence>
<name>A0ABV8KK21_9ACTN</name>
<keyword evidence="4" id="KW-1185">Reference proteome</keyword>
<feature type="transmembrane region" description="Helical" evidence="1">
    <location>
        <begin position="23"/>
        <end position="45"/>
    </location>
</feature>
<protein>
    <recommendedName>
        <fullName evidence="2">DUF7144 domain-containing protein</fullName>
    </recommendedName>
</protein>
<reference evidence="4" key="1">
    <citation type="journal article" date="2019" name="Int. J. Syst. Evol. Microbiol.">
        <title>The Global Catalogue of Microorganisms (GCM) 10K type strain sequencing project: providing services to taxonomists for standard genome sequencing and annotation.</title>
        <authorList>
            <consortium name="The Broad Institute Genomics Platform"/>
            <consortium name="The Broad Institute Genome Sequencing Center for Infectious Disease"/>
            <person name="Wu L."/>
            <person name="Ma J."/>
        </authorList>
    </citation>
    <scope>NUCLEOTIDE SEQUENCE [LARGE SCALE GENOMIC DNA]</scope>
    <source>
        <strain evidence="4">2902at01</strain>
    </source>
</reference>
<evidence type="ECO:0000256" key="1">
    <source>
        <dbReference type="SAM" id="Phobius"/>
    </source>
</evidence>
<feature type="transmembrane region" description="Helical" evidence="1">
    <location>
        <begin position="93"/>
        <end position="110"/>
    </location>
</feature>
<feature type="transmembrane region" description="Helical" evidence="1">
    <location>
        <begin position="65"/>
        <end position="86"/>
    </location>
</feature>
<evidence type="ECO:0000259" key="2">
    <source>
        <dbReference type="Pfam" id="PF23636"/>
    </source>
</evidence>
<accession>A0ABV8KK21</accession>
<dbReference type="Proteomes" id="UP001595868">
    <property type="component" value="Unassembled WGS sequence"/>
</dbReference>
<dbReference type="RefSeq" id="WP_377544399.1">
    <property type="nucleotide sequence ID" value="NZ_JBHSBN010000006.1"/>
</dbReference>
<keyword evidence="1" id="KW-0812">Transmembrane</keyword>
<sequence>MTREEPDTTGAQAGSRDHRRRRAVAAGALLVAAGLLDILAGFETIPVDRYFDVDVAGTHHLDITGWGWLHLGIGVVVALGGLAAVAADRHWTAVLAVAGAAASIGVNLLLFPYHPLLGVMVVALDLVAIPLLARNMRAGRRDDPVGAHRR</sequence>
<dbReference type="InterPro" id="IPR055568">
    <property type="entry name" value="DUF7144"/>
</dbReference>